<feature type="compositionally biased region" description="Low complexity" evidence="7">
    <location>
        <begin position="16"/>
        <end position="28"/>
    </location>
</feature>
<keyword evidence="5" id="KW-0131">Cell cycle</keyword>
<dbReference type="PANTHER" id="PTHR28605">
    <property type="entry name" value="CTF8, CHROMOSOME TRANSMISSION FIDELITY FACTOR 8 HOMOLOG (S. CEREVISIAE)"/>
    <property type="match status" value="1"/>
</dbReference>
<dbReference type="Proteomes" id="UP001287356">
    <property type="component" value="Unassembled WGS sequence"/>
</dbReference>
<evidence type="ECO:0000256" key="1">
    <source>
        <dbReference type="ARBA" id="ARBA00004123"/>
    </source>
</evidence>
<accession>A0AAE0N5A5</accession>
<comment type="subcellular location">
    <subcellularLocation>
        <location evidence="1">Nucleus</location>
    </subcellularLocation>
</comment>
<dbReference type="AlphaFoldDB" id="A0AAE0N5A5"/>
<reference evidence="8" key="1">
    <citation type="journal article" date="2023" name="Mol. Phylogenet. Evol.">
        <title>Genome-scale phylogeny and comparative genomics of the fungal order Sordariales.</title>
        <authorList>
            <person name="Hensen N."/>
            <person name="Bonometti L."/>
            <person name="Westerberg I."/>
            <person name="Brannstrom I.O."/>
            <person name="Guillou S."/>
            <person name="Cros-Aarteil S."/>
            <person name="Calhoun S."/>
            <person name="Haridas S."/>
            <person name="Kuo A."/>
            <person name="Mondo S."/>
            <person name="Pangilinan J."/>
            <person name="Riley R."/>
            <person name="LaButti K."/>
            <person name="Andreopoulos B."/>
            <person name="Lipzen A."/>
            <person name="Chen C."/>
            <person name="Yan M."/>
            <person name="Daum C."/>
            <person name="Ng V."/>
            <person name="Clum A."/>
            <person name="Steindorff A."/>
            <person name="Ohm R.A."/>
            <person name="Martin F."/>
            <person name="Silar P."/>
            <person name="Natvig D.O."/>
            <person name="Lalanne C."/>
            <person name="Gautier V."/>
            <person name="Ament-Velasquez S.L."/>
            <person name="Kruys A."/>
            <person name="Hutchinson M.I."/>
            <person name="Powell A.J."/>
            <person name="Barry K."/>
            <person name="Miller A.N."/>
            <person name="Grigoriev I.V."/>
            <person name="Debuchy R."/>
            <person name="Gladieux P."/>
            <person name="Hiltunen Thoren M."/>
            <person name="Johannesson H."/>
        </authorList>
    </citation>
    <scope>NUCLEOTIDE SEQUENCE</scope>
    <source>
        <strain evidence="8">CBS 958.72</strain>
    </source>
</reference>
<keyword evidence="2" id="KW-0235">DNA replication</keyword>
<dbReference type="GO" id="GO:0007064">
    <property type="term" value="P:mitotic sister chromatid cohesion"/>
    <property type="evidence" value="ECO:0007669"/>
    <property type="project" value="InterPro"/>
</dbReference>
<evidence type="ECO:0000256" key="3">
    <source>
        <dbReference type="ARBA" id="ARBA00023125"/>
    </source>
</evidence>
<evidence type="ECO:0000256" key="5">
    <source>
        <dbReference type="ARBA" id="ARBA00023306"/>
    </source>
</evidence>
<organism evidence="8 9">
    <name type="scientific">Lasiosphaeria ovina</name>
    <dbReference type="NCBI Taxonomy" id="92902"/>
    <lineage>
        <taxon>Eukaryota</taxon>
        <taxon>Fungi</taxon>
        <taxon>Dikarya</taxon>
        <taxon>Ascomycota</taxon>
        <taxon>Pezizomycotina</taxon>
        <taxon>Sordariomycetes</taxon>
        <taxon>Sordariomycetidae</taxon>
        <taxon>Sordariales</taxon>
        <taxon>Lasiosphaeriaceae</taxon>
        <taxon>Lasiosphaeria</taxon>
    </lineage>
</organism>
<feature type="compositionally biased region" description="Basic and acidic residues" evidence="7">
    <location>
        <begin position="55"/>
        <end position="76"/>
    </location>
</feature>
<gene>
    <name evidence="8" type="ORF">B0T24DRAFT_315689</name>
</gene>
<dbReference type="GO" id="GO:0031390">
    <property type="term" value="C:Ctf18 RFC-like complex"/>
    <property type="evidence" value="ECO:0007669"/>
    <property type="project" value="InterPro"/>
</dbReference>
<evidence type="ECO:0000313" key="8">
    <source>
        <dbReference type="EMBL" id="KAK3371322.1"/>
    </source>
</evidence>
<evidence type="ECO:0000313" key="9">
    <source>
        <dbReference type="Proteomes" id="UP001287356"/>
    </source>
</evidence>
<dbReference type="EMBL" id="JAULSN010000005">
    <property type="protein sequence ID" value="KAK3371322.1"/>
    <property type="molecule type" value="Genomic_DNA"/>
</dbReference>
<comment type="similarity">
    <text evidence="6">Belongs to the CTF8 family.</text>
</comment>
<evidence type="ECO:0000256" key="4">
    <source>
        <dbReference type="ARBA" id="ARBA00023242"/>
    </source>
</evidence>
<dbReference type="InterPro" id="IPR018607">
    <property type="entry name" value="Ctf8"/>
</dbReference>
<keyword evidence="9" id="KW-1185">Reference proteome</keyword>
<dbReference type="Pfam" id="PF09696">
    <property type="entry name" value="Ctf8"/>
    <property type="match status" value="1"/>
</dbReference>
<dbReference type="GO" id="GO:0003677">
    <property type="term" value="F:DNA binding"/>
    <property type="evidence" value="ECO:0007669"/>
    <property type="project" value="UniProtKB-KW"/>
</dbReference>
<protein>
    <submittedName>
        <fullName evidence="8">Ctf8-domain-containing protein</fullName>
    </submittedName>
</protein>
<evidence type="ECO:0000256" key="7">
    <source>
        <dbReference type="SAM" id="MobiDB-lite"/>
    </source>
</evidence>
<feature type="compositionally biased region" description="Polar residues" evidence="7">
    <location>
        <begin position="1"/>
        <end position="11"/>
    </location>
</feature>
<keyword evidence="4" id="KW-0539">Nucleus</keyword>
<keyword evidence="3" id="KW-0238">DNA-binding</keyword>
<proteinExistence type="inferred from homology"/>
<reference evidence="8" key="2">
    <citation type="submission" date="2023-06" db="EMBL/GenBank/DDBJ databases">
        <authorList>
            <consortium name="Lawrence Berkeley National Laboratory"/>
            <person name="Haridas S."/>
            <person name="Hensen N."/>
            <person name="Bonometti L."/>
            <person name="Westerberg I."/>
            <person name="Brannstrom I.O."/>
            <person name="Guillou S."/>
            <person name="Cros-Aarteil S."/>
            <person name="Calhoun S."/>
            <person name="Kuo A."/>
            <person name="Mondo S."/>
            <person name="Pangilinan J."/>
            <person name="Riley R."/>
            <person name="Labutti K."/>
            <person name="Andreopoulos B."/>
            <person name="Lipzen A."/>
            <person name="Chen C."/>
            <person name="Yanf M."/>
            <person name="Daum C."/>
            <person name="Ng V."/>
            <person name="Clum A."/>
            <person name="Steindorff A."/>
            <person name="Ohm R."/>
            <person name="Martin F."/>
            <person name="Silar P."/>
            <person name="Natvig D."/>
            <person name="Lalanne C."/>
            <person name="Gautier V."/>
            <person name="Ament-Velasquez S.L."/>
            <person name="Kruys A."/>
            <person name="Hutchinson M.I."/>
            <person name="Powell A.J."/>
            <person name="Barry K."/>
            <person name="Miller A.N."/>
            <person name="Grigoriev I.V."/>
            <person name="Debuchy R."/>
            <person name="Gladieux P."/>
            <person name="Thoren M.H."/>
            <person name="Johannesson H."/>
        </authorList>
    </citation>
    <scope>NUCLEOTIDE SEQUENCE</scope>
    <source>
        <strain evidence="8">CBS 958.72</strain>
    </source>
</reference>
<dbReference type="GO" id="GO:0006260">
    <property type="term" value="P:DNA replication"/>
    <property type="evidence" value="ECO:0007669"/>
    <property type="project" value="UniProtKB-KW"/>
</dbReference>
<evidence type="ECO:0000256" key="6">
    <source>
        <dbReference type="ARBA" id="ARBA00038447"/>
    </source>
</evidence>
<sequence length="182" mass="20263">MDSSQPSSSSVKLYPRNQASQQQSQRQNKTPLPGLLQTPAGLAILELQGTINVPPKHEHSHGDGDDDEHLNSHQENEADETSGNNALAIGRLEFPDYRPDDPAASDPAWMKRVHMSVGLHQRLTGEVKKLPRPVAVLRRRRRGLQQEGEENEGEDADLEVVDIVKYKLVFSQRPEPVTKIVA</sequence>
<name>A0AAE0N5A5_9PEZI</name>
<dbReference type="PANTHER" id="PTHR28605:SF1">
    <property type="entry name" value="CHROMOSOME TRANSMISSION FIDELITY FACTOR 8"/>
    <property type="match status" value="1"/>
</dbReference>
<comment type="caution">
    <text evidence="8">The sequence shown here is derived from an EMBL/GenBank/DDBJ whole genome shotgun (WGS) entry which is preliminary data.</text>
</comment>
<evidence type="ECO:0000256" key="2">
    <source>
        <dbReference type="ARBA" id="ARBA00022705"/>
    </source>
</evidence>
<feature type="region of interest" description="Disordered" evidence="7">
    <location>
        <begin position="1"/>
        <end position="106"/>
    </location>
</feature>